<evidence type="ECO:0000313" key="15">
    <source>
        <dbReference type="Proteomes" id="UP001370490"/>
    </source>
</evidence>
<evidence type="ECO:0000256" key="6">
    <source>
        <dbReference type="ARBA" id="ARBA00022989"/>
    </source>
</evidence>
<dbReference type="Gene3D" id="1.10.630.10">
    <property type="entry name" value="Cytochrome P450"/>
    <property type="match status" value="1"/>
</dbReference>
<dbReference type="Pfam" id="PF00067">
    <property type="entry name" value="p450"/>
    <property type="match status" value="1"/>
</dbReference>
<keyword evidence="8 11" id="KW-0408">Iron</keyword>
<keyword evidence="5 11" id="KW-0479">Metal-binding</keyword>
<keyword evidence="10" id="KW-0472">Membrane</keyword>
<dbReference type="GO" id="GO:0016020">
    <property type="term" value="C:membrane"/>
    <property type="evidence" value="ECO:0007669"/>
    <property type="project" value="UniProtKB-SubCell"/>
</dbReference>
<dbReference type="PANTHER" id="PTHR24282">
    <property type="entry name" value="CYTOCHROME P450 FAMILY MEMBER"/>
    <property type="match status" value="1"/>
</dbReference>
<evidence type="ECO:0000313" key="14">
    <source>
        <dbReference type="EMBL" id="KAK6943333.1"/>
    </source>
</evidence>
<dbReference type="GO" id="GO:0004497">
    <property type="term" value="F:monooxygenase activity"/>
    <property type="evidence" value="ECO:0007669"/>
    <property type="project" value="UniProtKB-KW"/>
</dbReference>
<evidence type="ECO:0000256" key="5">
    <source>
        <dbReference type="ARBA" id="ARBA00022723"/>
    </source>
</evidence>
<evidence type="ECO:0000256" key="9">
    <source>
        <dbReference type="ARBA" id="ARBA00023033"/>
    </source>
</evidence>
<evidence type="ECO:0000256" key="7">
    <source>
        <dbReference type="ARBA" id="ARBA00023002"/>
    </source>
</evidence>
<evidence type="ECO:0000256" key="3">
    <source>
        <dbReference type="ARBA" id="ARBA00022617"/>
    </source>
</evidence>
<accession>A0AAN8WB81</accession>
<reference evidence="14 15" key="1">
    <citation type="submission" date="2023-12" db="EMBL/GenBank/DDBJ databases">
        <title>A high-quality genome assembly for Dillenia turbinata (Dilleniales).</title>
        <authorList>
            <person name="Chanderbali A."/>
        </authorList>
    </citation>
    <scope>NUCLEOTIDE SEQUENCE [LARGE SCALE GENOMIC DNA]</scope>
    <source>
        <strain evidence="14">LSX21</strain>
        <tissue evidence="14">Leaf</tissue>
    </source>
</reference>
<organism evidence="14 15">
    <name type="scientific">Dillenia turbinata</name>
    <dbReference type="NCBI Taxonomy" id="194707"/>
    <lineage>
        <taxon>Eukaryota</taxon>
        <taxon>Viridiplantae</taxon>
        <taxon>Streptophyta</taxon>
        <taxon>Embryophyta</taxon>
        <taxon>Tracheophyta</taxon>
        <taxon>Spermatophyta</taxon>
        <taxon>Magnoliopsida</taxon>
        <taxon>eudicotyledons</taxon>
        <taxon>Gunneridae</taxon>
        <taxon>Pentapetalae</taxon>
        <taxon>Dilleniales</taxon>
        <taxon>Dilleniaceae</taxon>
        <taxon>Dillenia</taxon>
    </lineage>
</organism>
<evidence type="ECO:0000256" key="12">
    <source>
        <dbReference type="RuleBase" id="RU000461"/>
    </source>
</evidence>
<dbReference type="InterPro" id="IPR017972">
    <property type="entry name" value="Cyt_P450_CS"/>
</dbReference>
<dbReference type="PANTHER" id="PTHR24282:SF196">
    <property type="entry name" value="CYTOCHROME P450 714C2"/>
    <property type="match status" value="1"/>
</dbReference>
<feature type="binding site" description="axial binding residue" evidence="11">
    <location>
        <position position="454"/>
    </location>
    <ligand>
        <name>heme</name>
        <dbReference type="ChEBI" id="CHEBI:30413"/>
    </ligand>
    <ligandPart>
        <name>Fe</name>
        <dbReference type="ChEBI" id="CHEBI:18248"/>
    </ligandPart>
</feature>
<comment type="subcellular location">
    <subcellularLocation>
        <location evidence="1">Membrane</location>
    </subcellularLocation>
</comment>
<sequence>MLGVVVLCICSILIHQLWLKSQTLRSKLRRQGIKGPRASLFQGNLPEMKRIQRGCDYVRALYKPTCQVSHDWVHSLFPSFKYWSKLYGPTFACSLGNVKVMYVSEHEMVKEVTQYPSIKLGKPTNYNFQQHIGPGILTSNGFDWAYHRQIVAPQLYMEKVKGMVNIVLESADLLASSWEMKIKGEGGGAQDIRIDEDLRKFSANVISQTCFGRSYSKARDIFVNLKALQQLMSKSSNNPIPIGLAGAPYFPTKNNKEMRRLAKEIRSSISKMVEERKFATGEDLLQAIIDRANNRNLTPEAANNSIVDSCNNIYFSSIEPTAMSACWTLILLASNPDWQDRIRNELSQVCTGRVPDADTLRNMKLLNMVIQESLRLYPPVALMSREALDEIKIGDFIVPKGVKVLVPVSTLHRDKSVWGADADEFKPERFANGSSGACKLPQLYLPFGAGPRTCAGQNLAMVELKILLSLLLSRFSFAVSPKYRHSPVLKFFVEPEYGANLLVQRV</sequence>
<dbReference type="AlphaFoldDB" id="A0AAN8WB81"/>
<keyword evidence="3 11" id="KW-0349">Heme</keyword>
<evidence type="ECO:0000256" key="1">
    <source>
        <dbReference type="ARBA" id="ARBA00004370"/>
    </source>
</evidence>
<evidence type="ECO:0000256" key="11">
    <source>
        <dbReference type="PIRSR" id="PIRSR602401-1"/>
    </source>
</evidence>
<dbReference type="GO" id="GO:0016705">
    <property type="term" value="F:oxidoreductase activity, acting on paired donors, with incorporation or reduction of molecular oxygen"/>
    <property type="evidence" value="ECO:0007669"/>
    <property type="project" value="InterPro"/>
</dbReference>
<comment type="caution">
    <text evidence="14">The sequence shown here is derived from an EMBL/GenBank/DDBJ whole genome shotgun (WGS) entry which is preliminary data.</text>
</comment>
<dbReference type="PRINTS" id="PR00463">
    <property type="entry name" value="EP450I"/>
</dbReference>
<dbReference type="PRINTS" id="PR00385">
    <property type="entry name" value="P450"/>
</dbReference>
<dbReference type="GO" id="GO:0005506">
    <property type="term" value="F:iron ion binding"/>
    <property type="evidence" value="ECO:0007669"/>
    <property type="project" value="InterPro"/>
</dbReference>
<dbReference type="GO" id="GO:0020037">
    <property type="term" value="F:heme binding"/>
    <property type="evidence" value="ECO:0007669"/>
    <property type="project" value="InterPro"/>
</dbReference>
<evidence type="ECO:0000256" key="2">
    <source>
        <dbReference type="ARBA" id="ARBA00010617"/>
    </source>
</evidence>
<evidence type="ECO:0000256" key="13">
    <source>
        <dbReference type="SAM" id="SignalP"/>
    </source>
</evidence>
<comment type="similarity">
    <text evidence="2 12">Belongs to the cytochrome P450 family.</text>
</comment>
<evidence type="ECO:0000256" key="8">
    <source>
        <dbReference type="ARBA" id="ARBA00023004"/>
    </source>
</evidence>
<feature type="signal peptide" evidence="13">
    <location>
        <begin position="1"/>
        <end position="16"/>
    </location>
</feature>
<keyword evidence="7 12" id="KW-0560">Oxidoreductase</keyword>
<keyword evidence="15" id="KW-1185">Reference proteome</keyword>
<proteinExistence type="inferred from homology"/>
<name>A0AAN8WB81_9MAGN</name>
<dbReference type="InterPro" id="IPR002401">
    <property type="entry name" value="Cyt_P450_E_grp-I"/>
</dbReference>
<dbReference type="SUPFAM" id="SSF48264">
    <property type="entry name" value="Cytochrome P450"/>
    <property type="match status" value="1"/>
</dbReference>
<keyword evidence="9 12" id="KW-0503">Monooxygenase</keyword>
<dbReference type="InterPro" id="IPR050665">
    <property type="entry name" value="Cytochrome_P450_Monooxygen"/>
</dbReference>
<evidence type="ECO:0000256" key="4">
    <source>
        <dbReference type="ARBA" id="ARBA00022692"/>
    </source>
</evidence>
<dbReference type="PROSITE" id="PS00086">
    <property type="entry name" value="CYTOCHROME_P450"/>
    <property type="match status" value="1"/>
</dbReference>
<dbReference type="InterPro" id="IPR001128">
    <property type="entry name" value="Cyt_P450"/>
</dbReference>
<feature type="chain" id="PRO_5043044581" evidence="13">
    <location>
        <begin position="17"/>
        <end position="506"/>
    </location>
</feature>
<protein>
    <submittedName>
        <fullName evidence="14">Cytochrome P450</fullName>
    </submittedName>
</protein>
<comment type="cofactor">
    <cofactor evidence="11">
        <name>heme</name>
        <dbReference type="ChEBI" id="CHEBI:30413"/>
    </cofactor>
</comment>
<evidence type="ECO:0000256" key="10">
    <source>
        <dbReference type="ARBA" id="ARBA00023136"/>
    </source>
</evidence>
<keyword evidence="6" id="KW-1133">Transmembrane helix</keyword>
<dbReference type="Proteomes" id="UP001370490">
    <property type="component" value="Unassembled WGS sequence"/>
</dbReference>
<dbReference type="EMBL" id="JBAMMX010000003">
    <property type="protein sequence ID" value="KAK6943333.1"/>
    <property type="molecule type" value="Genomic_DNA"/>
</dbReference>
<keyword evidence="13" id="KW-0732">Signal</keyword>
<gene>
    <name evidence="14" type="ORF">RJ641_024435</name>
</gene>
<keyword evidence="4" id="KW-0812">Transmembrane</keyword>
<dbReference type="InterPro" id="IPR036396">
    <property type="entry name" value="Cyt_P450_sf"/>
</dbReference>